<dbReference type="InterPro" id="IPR012295">
    <property type="entry name" value="TBP_dom_sf"/>
</dbReference>
<dbReference type="InterPro" id="IPR036397">
    <property type="entry name" value="RNaseH_sf"/>
</dbReference>
<dbReference type="EC" id="3.1.26.4" evidence="6 14"/>
<keyword evidence="12 14" id="KW-0378">Hydrolase</keyword>
<comment type="function">
    <text evidence="3 14">Endonuclease that specifically degrades the RNA of RNA-DNA hybrids.</text>
</comment>
<dbReference type="GO" id="GO:0032299">
    <property type="term" value="C:ribonuclease H2 complex"/>
    <property type="evidence" value="ECO:0007669"/>
    <property type="project" value="TreeGrafter"/>
</dbReference>
<evidence type="ECO:0000256" key="5">
    <source>
        <dbReference type="ARBA" id="ARBA00008378"/>
    </source>
</evidence>
<dbReference type="AlphaFoldDB" id="A0AB39HLJ6"/>
<dbReference type="InterPro" id="IPR012337">
    <property type="entry name" value="RNaseH-like_sf"/>
</dbReference>
<feature type="domain" description="RNase H type-2" evidence="16">
    <location>
        <begin position="98"/>
        <end position="315"/>
    </location>
</feature>
<evidence type="ECO:0000256" key="12">
    <source>
        <dbReference type="ARBA" id="ARBA00022801"/>
    </source>
</evidence>
<accession>A0AB39HLJ6</accession>
<keyword evidence="11 14" id="KW-0255">Endonuclease</keyword>
<dbReference type="HAMAP" id="MF_00053">
    <property type="entry name" value="RNase_HIII"/>
    <property type="match status" value="1"/>
</dbReference>
<dbReference type="Pfam" id="PF01351">
    <property type="entry name" value="RNase_HII"/>
    <property type="match status" value="1"/>
</dbReference>
<sequence length="315" mass="35099">MEDIMASYTISCSMDEIEKMKKTYQPHLVTPPNGAVFSAKLPGAVITAYHSGKVLFQGKNPSAEWKKWEGQPLNSQNSSKKPERAPHHYLPSVSLFTADHIGSDESGTGDYFGPITVASAYVTKEQIPLLKEIGIADSKKLTDEKIKLLSQQLMQIQIPYALLVLHNEKYNKLQAQGWSQGKMKTMLHHHAIQILLKKIAGSSYDGILIDQFCEPHVYQKHLRSEHATLPAKTFFRTKAEDFSLAVAAASILARVSFINEMDKLSEKVGFPLLKGASKQVDQLAAKIIKNKGITTLQQCAKFHFANTEKAKNYLT</sequence>
<gene>
    <name evidence="14 17" type="primary">rnhC</name>
    <name evidence="17" type="ORF">AB4Y30_10975</name>
</gene>
<dbReference type="InterPro" id="IPR024567">
    <property type="entry name" value="RNase_HII/HIII_dom"/>
</dbReference>
<keyword evidence="9 14" id="KW-0540">Nuclease</keyword>
<comment type="subcellular location">
    <subcellularLocation>
        <location evidence="4 14">Cytoplasm</location>
    </subcellularLocation>
</comment>
<keyword evidence="10 14" id="KW-0479">Metal-binding</keyword>
<evidence type="ECO:0000256" key="4">
    <source>
        <dbReference type="ARBA" id="ARBA00004496"/>
    </source>
</evidence>
<evidence type="ECO:0000256" key="11">
    <source>
        <dbReference type="ARBA" id="ARBA00022759"/>
    </source>
</evidence>
<dbReference type="InterPro" id="IPR024568">
    <property type="entry name" value="RNase_HIII_N"/>
</dbReference>
<dbReference type="PIRSF" id="PIRSF037748">
    <property type="entry name" value="RnhC"/>
    <property type="match status" value="1"/>
</dbReference>
<evidence type="ECO:0000256" key="10">
    <source>
        <dbReference type="ARBA" id="ARBA00022723"/>
    </source>
</evidence>
<keyword evidence="8 14" id="KW-0963">Cytoplasm</keyword>
<evidence type="ECO:0000313" key="17">
    <source>
        <dbReference type="EMBL" id="XDK31549.1"/>
    </source>
</evidence>
<dbReference type="PANTHER" id="PTHR10954:SF23">
    <property type="entry name" value="RIBONUCLEASE"/>
    <property type="match status" value="1"/>
</dbReference>
<evidence type="ECO:0000256" key="15">
    <source>
        <dbReference type="PROSITE-ProRule" id="PRU01319"/>
    </source>
</evidence>
<evidence type="ECO:0000259" key="16">
    <source>
        <dbReference type="PROSITE" id="PS51975"/>
    </source>
</evidence>
<comment type="catalytic activity">
    <reaction evidence="1 14 15">
        <text>Endonucleolytic cleavage to 5'-phosphomonoester.</text>
        <dbReference type="EC" id="3.1.26.4"/>
    </reaction>
</comment>
<dbReference type="InterPro" id="IPR001352">
    <property type="entry name" value="RNase_HII/HIII"/>
</dbReference>
<evidence type="ECO:0000256" key="3">
    <source>
        <dbReference type="ARBA" id="ARBA00004065"/>
    </source>
</evidence>
<dbReference type="PANTHER" id="PTHR10954">
    <property type="entry name" value="RIBONUCLEASE H2 SUBUNIT A"/>
    <property type="match status" value="1"/>
</dbReference>
<dbReference type="GO" id="GO:0043137">
    <property type="term" value="P:DNA replication, removal of RNA primer"/>
    <property type="evidence" value="ECO:0007669"/>
    <property type="project" value="TreeGrafter"/>
</dbReference>
<dbReference type="FunFam" id="3.30.420.10:FF:000047">
    <property type="entry name" value="Ribonuclease HIII"/>
    <property type="match status" value="1"/>
</dbReference>
<dbReference type="PROSITE" id="PS51975">
    <property type="entry name" value="RNASE_H_2"/>
    <property type="match status" value="1"/>
</dbReference>
<evidence type="ECO:0000256" key="2">
    <source>
        <dbReference type="ARBA" id="ARBA00001946"/>
    </source>
</evidence>
<comment type="cofactor">
    <cofactor evidence="2">
        <name>Mg(2+)</name>
        <dbReference type="ChEBI" id="CHEBI:18420"/>
    </cofactor>
</comment>
<evidence type="ECO:0000256" key="14">
    <source>
        <dbReference type="HAMAP-Rule" id="MF_00053"/>
    </source>
</evidence>
<proteinExistence type="inferred from homology"/>
<comment type="cofactor">
    <cofactor evidence="14 15">
        <name>Mn(2+)</name>
        <dbReference type="ChEBI" id="CHEBI:29035"/>
    </cofactor>
    <cofactor evidence="14 15">
        <name>Mg(2+)</name>
        <dbReference type="ChEBI" id="CHEBI:18420"/>
    </cofactor>
    <text evidence="14 15">Manganese or magnesium. Binds 1 divalent metal ion per monomer in the absence of substrate. May bind a second metal ion after substrate binding.</text>
</comment>
<dbReference type="RefSeq" id="WP_368652276.1">
    <property type="nucleotide sequence ID" value="NZ_CP162599.1"/>
</dbReference>
<dbReference type="InterPro" id="IPR004641">
    <property type="entry name" value="RNase_HIII"/>
</dbReference>
<keyword evidence="13 14" id="KW-0460">Magnesium</keyword>
<organism evidence="17">
    <name type="scientific">Ornithinibacillus sp. 4-3</name>
    <dbReference type="NCBI Taxonomy" id="3231488"/>
    <lineage>
        <taxon>Bacteria</taxon>
        <taxon>Bacillati</taxon>
        <taxon>Bacillota</taxon>
        <taxon>Bacilli</taxon>
        <taxon>Bacillales</taxon>
        <taxon>Bacillaceae</taxon>
        <taxon>Ornithinibacillus</taxon>
    </lineage>
</organism>
<dbReference type="EMBL" id="CP162599">
    <property type="protein sequence ID" value="XDK31549.1"/>
    <property type="molecule type" value="Genomic_DNA"/>
</dbReference>
<dbReference type="SUPFAM" id="SSF53098">
    <property type="entry name" value="Ribonuclease H-like"/>
    <property type="match status" value="1"/>
</dbReference>
<dbReference type="NCBIfam" id="TIGR00716">
    <property type="entry name" value="rnhC"/>
    <property type="match status" value="1"/>
</dbReference>
<dbReference type="GO" id="GO:0003723">
    <property type="term" value="F:RNA binding"/>
    <property type="evidence" value="ECO:0007669"/>
    <property type="project" value="UniProtKB-UniRule"/>
</dbReference>
<dbReference type="GO" id="GO:0000287">
    <property type="term" value="F:magnesium ion binding"/>
    <property type="evidence" value="ECO:0007669"/>
    <property type="project" value="UniProtKB-UniRule"/>
</dbReference>
<protein>
    <recommendedName>
        <fullName evidence="7 14">Ribonuclease HIII</fullName>
        <shortName evidence="14">RNase HIII</shortName>
        <ecNumber evidence="6 14">3.1.26.4</ecNumber>
    </recommendedName>
</protein>
<dbReference type="GO" id="GO:0006298">
    <property type="term" value="P:mismatch repair"/>
    <property type="evidence" value="ECO:0007669"/>
    <property type="project" value="TreeGrafter"/>
</dbReference>
<dbReference type="CDD" id="cd06590">
    <property type="entry name" value="RNase_HII_bacteria_HIII_like"/>
    <property type="match status" value="1"/>
</dbReference>
<evidence type="ECO:0000256" key="6">
    <source>
        <dbReference type="ARBA" id="ARBA00012180"/>
    </source>
</evidence>
<dbReference type="Gene3D" id="3.30.310.10">
    <property type="entry name" value="TATA-Binding Protein"/>
    <property type="match status" value="1"/>
</dbReference>
<dbReference type="Gene3D" id="3.30.420.10">
    <property type="entry name" value="Ribonuclease H-like superfamily/Ribonuclease H"/>
    <property type="match status" value="1"/>
</dbReference>
<dbReference type="CDD" id="cd14796">
    <property type="entry name" value="RNAse_HIII_N"/>
    <property type="match status" value="1"/>
</dbReference>
<name>A0AB39HLJ6_9BACI</name>
<reference evidence="17" key="1">
    <citation type="submission" date="2024-07" db="EMBL/GenBank/DDBJ databases">
        <title>Halotolerant mesophilic bacterium Ornithinibacillus sp. 4-3, sp. nov., isolated from soil.</title>
        <authorList>
            <person name="Sidarenka A.V."/>
            <person name="Guliayeva D.E."/>
            <person name="Leanovich S.I."/>
            <person name="Hileuskaya K.S."/>
            <person name="Akhremchuk A.E."/>
            <person name="Sikolenko M.A."/>
            <person name="Valentovich L.N."/>
        </authorList>
    </citation>
    <scope>NUCLEOTIDE SEQUENCE</scope>
    <source>
        <strain evidence="17">4-3</strain>
    </source>
</reference>
<comment type="similarity">
    <text evidence="5 14">Belongs to the RNase HII family. RnhC subfamily.</text>
</comment>
<evidence type="ECO:0000256" key="9">
    <source>
        <dbReference type="ARBA" id="ARBA00022722"/>
    </source>
</evidence>
<feature type="binding site" evidence="14 15">
    <location>
        <position position="105"/>
    </location>
    <ligand>
        <name>a divalent metal cation</name>
        <dbReference type="ChEBI" id="CHEBI:60240"/>
    </ligand>
</feature>
<feature type="binding site" evidence="14 15">
    <location>
        <position position="210"/>
    </location>
    <ligand>
        <name>a divalent metal cation</name>
        <dbReference type="ChEBI" id="CHEBI:60240"/>
    </ligand>
</feature>
<feature type="binding site" evidence="14 15">
    <location>
        <position position="104"/>
    </location>
    <ligand>
        <name>a divalent metal cation</name>
        <dbReference type="ChEBI" id="CHEBI:60240"/>
    </ligand>
</feature>
<evidence type="ECO:0000256" key="8">
    <source>
        <dbReference type="ARBA" id="ARBA00022490"/>
    </source>
</evidence>
<dbReference type="Pfam" id="PF11858">
    <property type="entry name" value="DUF3378"/>
    <property type="match status" value="1"/>
</dbReference>
<evidence type="ECO:0000256" key="13">
    <source>
        <dbReference type="ARBA" id="ARBA00022842"/>
    </source>
</evidence>
<evidence type="ECO:0000256" key="1">
    <source>
        <dbReference type="ARBA" id="ARBA00000077"/>
    </source>
</evidence>
<dbReference type="GO" id="GO:0005737">
    <property type="term" value="C:cytoplasm"/>
    <property type="evidence" value="ECO:0007669"/>
    <property type="project" value="UniProtKB-SubCell"/>
</dbReference>
<dbReference type="GO" id="GO:0004523">
    <property type="term" value="F:RNA-DNA hybrid ribonuclease activity"/>
    <property type="evidence" value="ECO:0007669"/>
    <property type="project" value="UniProtKB-UniRule"/>
</dbReference>
<evidence type="ECO:0000256" key="7">
    <source>
        <dbReference type="ARBA" id="ARBA00021407"/>
    </source>
</evidence>